<accession>A0A267MKA5</accession>
<keyword evidence="2" id="KW-1185">Reference proteome</keyword>
<dbReference type="AlphaFoldDB" id="A0A267MKA5"/>
<dbReference type="OrthoDB" id="1951844at2"/>
<protein>
    <submittedName>
        <fullName evidence="1">Uncharacterized protein</fullName>
    </submittedName>
</protein>
<evidence type="ECO:0000313" key="2">
    <source>
        <dbReference type="Proteomes" id="UP000216024"/>
    </source>
</evidence>
<name>A0A267MKA5_9FIRM</name>
<gene>
    <name evidence="1" type="ORF">CCE28_11925</name>
</gene>
<comment type="caution">
    <text evidence="1">The sequence shown here is derived from an EMBL/GenBank/DDBJ whole genome shotgun (WGS) entry which is preliminary data.</text>
</comment>
<reference evidence="1 2" key="1">
    <citation type="submission" date="2017-06" db="EMBL/GenBank/DDBJ databases">
        <title>Draft genome sequence of anaerobic fermentative bacterium Anaeromicrobium sediminis DY2726D isolated from West Pacific Ocean sediments.</title>
        <authorList>
            <person name="Zeng X."/>
        </authorList>
    </citation>
    <scope>NUCLEOTIDE SEQUENCE [LARGE SCALE GENOMIC DNA]</scope>
    <source>
        <strain evidence="1 2">DY2726D</strain>
    </source>
</reference>
<dbReference type="EMBL" id="NIBG01000009">
    <property type="protein sequence ID" value="PAB59220.1"/>
    <property type="molecule type" value="Genomic_DNA"/>
</dbReference>
<dbReference type="Proteomes" id="UP000216024">
    <property type="component" value="Unassembled WGS sequence"/>
</dbReference>
<proteinExistence type="predicted"/>
<organism evidence="1 2">
    <name type="scientific">Anaeromicrobium sediminis</name>
    <dbReference type="NCBI Taxonomy" id="1478221"/>
    <lineage>
        <taxon>Bacteria</taxon>
        <taxon>Bacillati</taxon>
        <taxon>Bacillota</taxon>
        <taxon>Clostridia</taxon>
        <taxon>Peptostreptococcales</taxon>
        <taxon>Thermotaleaceae</taxon>
        <taxon>Anaeromicrobium</taxon>
    </lineage>
</organism>
<evidence type="ECO:0000313" key="1">
    <source>
        <dbReference type="EMBL" id="PAB59220.1"/>
    </source>
</evidence>
<dbReference type="RefSeq" id="WP_095133950.1">
    <property type="nucleotide sequence ID" value="NZ_NIBG01000009.1"/>
</dbReference>
<sequence length="162" mass="19439">MKISDLSDIEQNRICNYTKKHIRKYFKGLRNGSLKYECFINTLFSSEEWQSYNALIFHDMEFKQSIYSFIENTMDIYDHTKENYLYNSLSNTHILSNNPKKIMSISEKRIFIKMLKENGYTLIIPIQFLTERECGFLEEYILNNCPIPIGWQRVLKYIKKST</sequence>